<dbReference type="NCBIfam" id="NF033542">
    <property type="entry name" value="transpos_IS110"/>
    <property type="match status" value="1"/>
</dbReference>
<dbReference type="InterPro" id="IPR047650">
    <property type="entry name" value="Transpos_IS110"/>
</dbReference>
<organism evidence="3 4">
    <name type="scientific">Noviherbaspirillum denitrificans</name>
    <dbReference type="NCBI Taxonomy" id="1968433"/>
    <lineage>
        <taxon>Bacteria</taxon>
        <taxon>Pseudomonadati</taxon>
        <taxon>Pseudomonadota</taxon>
        <taxon>Betaproteobacteria</taxon>
        <taxon>Burkholderiales</taxon>
        <taxon>Oxalobacteraceae</taxon>
        <taxon>Noviherbaspirillum</taxon>
    </lineage>
</organism>
<dbReference type="InterPro" id="IPR002525">
    <property type="entry name" value="Transp_IS110-like_N"/>
</dbReference>
<dbReference type="EMBL" id="LSTO01000001">
    <property type="protein sequence ID" value="OWW21748.1"/>
    <property type="molecule type" value="Genomic_DNA"/>
</dbReference>
<dbReference type="Proteomes" id="UP000197535">
    <property type="component" value="Unassembled WGS sequence"/>
</dbReference>
<comment type="caution">
    <text evidence="3">The sequence shown here is derived from an EMBL/GenBank/DDBJ whole genome shotgun (WGS) entry which is preliminary data.</text>
</comment>
<evidence type="ECO:0000259" key="1">
    <source>
        <dbReference type="Pfam" id="PF01548"/>
    </source>
</evidence>
<dbReference type="GO" id="GO:0006313">
    <property type="term" value="P:DNA transposition"/>
    <property type="evidence" value="ECO:0007669"/>
    <property type="project" value="InterPro"/>
</dbReference>
<evidence type="ECO:0000259" key="2">
    <source>
        <dbReference type="Pfam" id="PF02371"/>
    </source>
</evidence>
<dbReference type="GO" id="GO:0003677">
    <property type="term" value="F:DNA binding"/>
    <property type="evidence" value="ECO:0007669"/>
    <property type="project" value="InterPro"/>
</dbReference>
<reference evidence="3 4" key="1">
    <citation type="submission" date="2016-02" db="EMBL/GenBank/DDBJ databases">
        <authorList>
            <person name="Wen L."/>
            <person name="He K."/>
            <person name="Yang H."/>
        </authorList>
    </citation>
    <scope>NUCLEOTIDE SEQUENCE [LARGE SCALE GENOMIC DNA]</scope>
    <source>
        <strain evidence="3 4">TSA40</strain>
    </source>
</reference>
<dbReference type="Pfam" id="PF01548">
    <property type="entry name" value="DEDD_Tnp_IS110"/>
    <property type="match status" value="1"/>
</dbReference>
<feature type="domain" description="Transposase IS110-like N-terminal" evidence="1">
    <location>
        <begin position="6"/>
        <end position="149"/>
    </location>
</feature>
<dbReference type="GO" id="GO:0004803">
    <property type="term" value="F:transposase activity"/>
    <property type="evidence" value="ECO:0007669"/>
    <property type="project" value="InterPro"/>
</dbReference>
<dbReference type="InterPro" id="IPR003346">
    <property type="entry name" value="Transposase_20"/>
</dbReference>
<evidence type="ECO:0000313" key="4">
    <source>
        <dbReference type="Proteomes" id="UP000197535"/>
    </source>
</evidence>
<proteinExistence type="predicted"/>
<feature type="domain" description="Transposase IS116/IS110/IS902 C-terminal" evidence="2">
    <location>
        <begin position="212"/>
        <end position="288"/>
    </location>
</feature>
<dbReference type="OrthoDB" id="5289737at2"/>
<dbReference type="PANTHER" id="PTHR33055">
    <property type="entry name" value="TRANSPOSASE FOR INSERTION SEQUENCE ELEMENT IS1111A"/>
    <property type="match status" value="1"/>
</dbReference>
<accession>A0A254TPU0</accession>
<keyword evidence="4" id="KW-1185">Reference proteome</keyword>
<evidence type="ECO:0000313" key="3">
    <source>
        <dbReference type="EMBL" id="OWW21748.1"/>
    </source>
</evidence>
<dbReference type="Pfam" id="PF02371">
    <property type="entry name" value="Transposase_20"/>
    <property type="match status" value="1"/>
</dbReference>
<protein>
    <submittedName>
        <fullName evidence="3">Transposase</fullName>
    </submittedName>
</protein>
<dbReference type="AlphaFoldDB" id="A0A254TPU0"/>
<gene>
    <name evidence="3" type="ORF">AYR66_21900</name>
</gene>
<dbReference type="PANTHER" id="PTHR33055:SF3">
    <property type="entry name" value="PUTATIVE TRANSPOSASE FOR IS117-RELATED"/>
    <property type="match status" value="1"/>
</dbReference>
<dbReference type="RefSeq" id="WP_088708594.1">
    <property type="nucleotide sequence ID" value="NZ_LSTO01000001.1"/>
</dbReference>
<name>A0A254TPU0_9BURK</name>
<sequence>MSIVTVGIDLAKNVFAVHGVDKAGKPVLIKPRVLRDQLVTLIAQLPPCLIGMEACSGAHHWARVFQQHGHTVKLMAPKLVAPYRMSGKRGKNDAADAAAICEAVTRPNMRFVPLKDEHQQATLCLHRTRQGFVEERTAIYNRLRGLLAEFGVVLPQSPERLRREITAQLDTLPGWARRCISDLLEHAGSIEDRLAEYDRAIGEIAREDERSRRLMQLRGIGPTTASALVASIGAGHDFRNGRQVAAWLGLTPGQYSSGGKDRLGSITKAGDAYLRSLLVLGARAVIANLGDRQDRFSRWVRSLIERRGFWRAAVAIAAKNARMAWATLKYGENFKHEPATA</sequence>